<feature type="region of interest" description="Disordered" evidence="1">
    <location>
        <begin position="23"/>
        <end position="59"/>
    </location>
</feature>
<reference evidence="2" key="1">
    <citation type="submission" date="2020-03" db="EMBL/GenBank/DDBJ databases">
        <authorList>
            <person name="Weist P."/>
        </authorList>
    </citation>
    <scope>NUCLEOTIDE SEQUENCE</scope>
</reference>
<evidence type="ECO:0000313" key="3">
    <source>
        <dbReference type="Proteomes" id="UP001153269"/>
    </source>
</evidence>
<sequence length="157" mass="17173">MVTAGAREEVALRTAGWAPVERPTWHDLSESLPSSRPWHPAPGSTSQTRAAPPHPPQQYEHWAFEEARFSRVGDRVRVNECVVSPRDPVVRAPVPLVPANYSMGNLLYLYVPPCCRSPSPPSSTRPHPDVFVSSGYKTGGSLGPPISPPPWGDMTDE</sequence>
<organism evidence="2 3">
    <name type="scientific">Pleuronectes platessa</name>
    <name type="common">European plaice</name>
    <dbReference type="NCBI Taxonomy" id="8262"/>
    <lineage>
        <taxon>Eukaryota</taxon>
        <taxon>Metazoa</taxon>
        <taxon>Chordata</taxon>
        <taxon>Craniata</taxon>
        <taxon>Vertebrata</taxon>
        <taxon>Euteleostomi</taxon>
        <taxon>Actinopterygii</taxon>
        <taxon>Neopterygii</taxon>
        <taxon>Teleostei</taxon>
        <taxon>Neoteleostei</taxon>
        <taxon>Acanthomorphata</taxon>
        <taxon>Carangaria</taxon>
        <taxon>Pleuronectiformes</taxon>
        <taxon>Pleuronectoidei</taxon>
        <taxon>Pleuronectidae</taxon>
        <taxon>Pleuronectes</taxon>
    </lineage>
</organism>
<dbReference type="AlphaFoldDB" id="A0A9N7U114"/>
<dbReference type="EMBL" id="CADEAL010000604">
    <property type="protein sequence ID" value="CAB1422706.1"/>
    <property type="molecule type" value="Genomic_DNA"/>
</dbReference>
<comment type="caution">
    <text evidence="2">The sequence shown here is derived from an EMBL/GenBank/DDBJ whole genome shotgun (WGS) entry which is preliminary data.</text>
</comment>
<accession>A0A9N7U114</accession>
<name>A0A9N7U114_PLEPL</name>
<keyword evidence="3" id="KW-1185">Reference proteome</keyword>
<gene>
    <name evidence="2" type="ORF">PLEPLA_LOCUS10624</name>
</gene>
<protein>
    <submittedName>
        <fullName evidence="2">Uncharacterized protein</fullName>
    </submittedName>
</protein>
<evidence type="ECO:0000313" key="2">
    <source>
        <dbReference type="EMBL" id="CAB1422706.1"/>
    </source>
</evidence>
<proteinExistence type="predicted"/>
<feature type="region of interest" description="Disordered" evidence="1">
    <location>
        <begin position="118"/>
        <end position="157"/>
    </location>
</feature>
<evidence type="ECO:0000256" key="1">
    <source>
        <dbReference type="SAM" id="MobiDB-lite"/>
    </source>
</evidence>
<dbReference type="Proteomes" id="UP001153269">
    <property type="component" value="Unassembled WGS sequence"/>
</dbReference>